<name>A0A914PSQ4_9BILA</name>
<protein>
    <submittedName>
        <fullName evidence="2">Uncharacterized protein</fullName>
    </submittedName>
</protein>
<dbReference type="Proteomes" id="UP000887578">
    <property type="component" value="Unplaced"/>
</dbReference>
<sequence>MNTEHFTIGVMGLEMSGRSYLINAIKENVHPEIRLKLIVRKLDYPDNGRSQTNQQRYDEYLKEVKQQCDLSLLLLTVQDSFRDKEATLVCAARNNALSVAVVIPNFDTSLRNINRRTNEFTDIEKQRYATDDHAQKSLKDYHNNDALSDSFKNNICPSMQDESKLIPVKAASATKELPDEYDIAFIGHKDCGSSIIRNFLKTNFDRISLQKIELNDDSIEKIPKGLEMLSSNITFVVIKEKFDETMSHVLQYLNSHRKSIKIILNTTASVVAKNKFFSQCQSLVNSESIFALNLEELDNTSIEDEEIQRLFTFIQQNTGKFVKTMSNNVSKFDACAPEGHEKPCFHHDVILIGFHNTIVSPIKEIIFQINRDLDLKIVKYGKVYGVEEM</sequence>
<evidence type="ECO:0000313" key="2">
    <source>
        <dbReference type="WBParaSite" id="PDA_v2.g19234.t1"/>
    </source>
</evidence>
<accession>A0A914PSQ4</accession>
<organism evidence="1 2">
    <name type="scientific">Panagrolaimus davidi</name>
    <dbReference type="NCBI Taxonomy" id="227884"/>
    <lineage>
        <taxon>Eukaryota</taxon>
        <taxon>Metazoa</taxon>
        <taxon>Ecdysozoa</taxon>
        <taxon>Nematoda</taxon>
        <taxon>Chromadorea</taxon>
        <taxon>Rhabditida</taxon>
        <taxon>Tylenchina</taxon>
        <taxon>Panagrolaimomorpha</taxon>
        <taxon>Panagrolaimoidea</taxon>
        <taxon>Panagrolaimidae</taxon>
        <taxon>Panagrolaimus</taxon>
    </lineage>
</organism>
<dbReference type="WBParaSite" id="PDA_v2.g19234.t1">
    <property type="protein sequence ID" value="PDA_v2.g19234.t1"/>
    <property type="gene ID" value="PDA_v2.g19234"/>
</dbReference>
<proteinExistence type="predicted"/>
<evidence type="ECO:0000313" key="1">
    <source>
        <dbReference type="Proteomes" id="UP000887578"/>
    </source>
</evidence>
<dbReference type="AlphaFoldDB" id="A0A914PSQ4"/>
<reference evidence="2" key="1">
    <citation type="submission" date="2022-11" db="UniProtKB">
        <authorList>
            <consortium name="WormBaseParasite"/>
        </authorList>
    </citation>
    <scope>IDENTIFICATION</scope>
</reference>
<keyword evidence="1" id="KW-1185">Reference proteome</keyword>